<evidence type="ECO:0008006" key="3">
    <source>
        <dbReference type="Google" id="ProtNLM"/>
    </source>
</evidence>
<comment type="caution">
    <text evidence="1">The sequence shown here is derived from an EMBL/GenBank/DDBJ whole genome shotgun (WGS) entry which is preliminary data.</text>
</comment>
<protein>
    <recommendedName>
        <fullName evidence="3">F-box domain-containing protein</fullName>
    </recommendedName>
</protein>
<accession>A0AAD7C2M3</accession>
<evidence type="ECO:0000313" key="1">
    <source>
        <dbReference type="EMBL" id="KAJ7637143.1"/>
    </source>
</evidence>
<dbReference type="EMBL" id="JARKIF010000006">
    <property type="protein sequence ID" value="KAJ7637143.1"/>
    <property type="molecule type" value="Genomic_DNA"/>
</dbReference>
<name>A0AAD7C2M3_9AGAR</name>
<evidence type="ECO:0000313" key="2">
    <source>
        <dbReference type="Proteomes" id="UP001221142"/>
    </source>
</evidence>
<dbReference type="AlphaFoldDB" id="A0AAD7C2M3"/>
<proteinExistence type="predicted"/>
<dbReference type="Proteomes" id="UP001221142">
    <property type="component" value="Unassembled WGS sequence"/>
</dbReference>
<reference evidence="1" key="1">
    <citation type="submission" date="2023-03" db="EMBL/GenBank/DDBJ databases">
        <title>Massive genome expansion in bonnet fungi (Mycena s.s.) driven by repeated elements and novel gene families across ecological guilds.</title>
        <authorList>
            <consortium name="Lawrence Berkeley National Laboratory"/>
            <person name="Harder C.B."/>
            <person name="Miyauchi S."/>
            <person name="Viragh M."/>
            <person name="Kuo A."/>
            <person name="Thoen E."/>
            <person name="Andreopoulos B."/>
            <person name="Lu D."/>
            <person name="Skrede I."/>
            <person name="Drula E."/>
            <person name="Henrissat B."/>
            <person name="Morin E."/>
            <person name="Kohler A."/>
            <person name="Barry K."/>
            <person name="LaButti K."/>
            <person name="Morin E."/>
            <person name="Salamov A."/>
            <person name="Lipzen A."/>
            <person name="Mereny Z."/>
            <person name="Hegedus B."/>
            <person name="Baldrian P."/>
            <person name="Stursova M."/>
            <person name="Weitz H."/>
            <person name="Taylor A."/>
            <person name="Grigoriev I.V."/>
            <person name="Nagy L.G."/>
            <person name="Martin F."/>
            <person name="Kauserud H."/>
        </authorList>
    </citation>
    <scope>NUCLEOTIDE SEQUENCE</scope>
    <source>
        <strain evidence="1">9284</strain>
    </source>
</reference>
<sequence>MLTHAHRLGPDRPAHREIGGAANRIPTEIAIKISKYLSVKDLAHGAVAWRALASASQDTASFIRAECARFSLRILGSWTARTDLLPGMRDRIAQYNHAWSTLQYTFGQSFVIPQTAYDTPWAGSFEWRSGTQFMGESGGWTYNAHSRVQNEVFKARVSLYENPSLRTGEMGFKNVQIDVSLYSGYVKAVAVDSVARYVGVLEYSDQDAGGGYASIPILHVFHLDNGNRLISARLRFYGFPVGAEVYHMEIHGQMVCVAANYDSFGQGTRSDVIVQNWTGAGG</sequence>
<keyword evidence="2" id="KW-1185">Reference proteome</keyword>
<gene>
    <name evidence="1" type="ORF">FB45DRAFT_457176</name>
</gene>
<organism evidence="1 2">
    <name type="scientific">Roridomyces roridus</name>
    <dbReference type="NCBI Taxonomy" id="1738132"/>
    <lineage>
        <taxon>Eukaryota</taxon>
        <taxon>Fungi</taxon>
        <taxon>Dikarya</taxon>
        <taxon>Basidiomycota</taxon>
        <taxon>Agaricomycotina</taxon>
        <taxon>Agaricomycetes</taxon>
        <taxon>Agaricomycetidae</taxon>
        <taxon>Agaricales</taxon>
        <taxon>Marasmiineae</taxon>
        <taxon>Mycenaceae</taxon>
        <taxon>Roridomyces</taxon>
    </lineage>
</organism>